<evidence type="ECO:0000313" key="1">
    <source>
        <dbReference type="EMBL" id="RMU10183.1"/>
    </source>
</evidence>
<reference evidence="1 2" key="1">
    <citation type="submission" date="2018-08" db="EMBL/GenBank/DDBJ databases">
        <title>Recombination of ecologically and evolutionarily significant loci maintains genetic cohesion in the Pseudomonas syringae species complex.</title>
        <authorList>
            <person name="Dillon M."/>
            <person name="Thakur S."/>
            <person name="Almeida R.N.D."/>
            <person name="Weir B.S."/>
            <person name="Guttman D.S."/>
        </authorList>
    </citation>
    <scope>NUCLEOTIDE SEQUENCE [LARGE SCALE GENOMIC DNA]</scope>
    <source>
        <strain evidence="1 2">ICMP 9829</strain>
    </source>
</reference>
<evidence type="ECO:0000313" key="2">
    <source>
        <dbReference type="Proteomes" id="UP000274212"/>
    </source>
</evidence>
<comment type="caution">
    <text evidence="1">The sequence shown here is derived from an EMBL/GenBank/DDBJ whole genome shotgun (WGS) entry which is preliminary data.</text>
</comment>
<protein>
    <submittedName>
        <fullName evidence="1">Uncharacterized protein</fullName>
    </submittedName>
</protein>
<proteinExistence type="predicted"/>
<accession>A0A3M5RMF8</accession>
<organism evidence="1 2">
    <name type="scientific">Pseudomonas syringae pv. coriandricola</name>
    <dbReference type="NCBI Taxonomy" id="264453"/>
    <lineage>
        <taxon>Bacteria</taxon>
        <taxon>Pseudomonadati</taxon>
        <taxon>Pseudomonadota</taxon>
        <taxon>Gammaproteobacteria</taxon>
        <taxon>Pseudomonadales</taxon>
        <taxon>Pseudomonadaceae</taxon>
        <taxon>Pseudomonas</taxon>
    </lineage>
</organism>
<dbReference type="Proteomes" id="UP000274212">
    <property type="component" value="Unassembled WGS sequence"/>
</dbReference>
<name>A0A3M5RMF8_9PSED</name>
<gene>
    <name evidence="1" type="ORF">ALP36_102890</name>
</gene>
<dbReference type="EMBL" id="RBTT01000109">
    <property type="protein sequence ID" value="RMU10183.1"/>
    <property type="molecule type" value="Genomic_DNA"/>
</dbReference>
<sequence length="52" mass="5732">MAFTCFYGPQIIATASDLIRAVLPKNPSGDKLRFLRSKHCSKIPCCQSSTTQ</sequence>
<dbReference type="AlphaFoldDB" id="A0A3M5RMF8"/>